<sequence length="204" mass="23147">MLPSHLKLFTVAGYDQEISHEHKKFEHIIWEGKTISGREFYDCHFYKCSLKECVFEECVFDKCTFEECDLSLIQFKQTSFNKVILQHSKAIGIAWHNARNALTVEFHHSRLSYCNFSGKNLKKGIFLHCQADEADFSGCNLSQADFGGTDLAGARFFETDLTQANFAGAQRYAIDVRTNKVKKAKFSLPDALSLLDGLGVEIVE</sequence>
<dbReference type="Pfam" id="PF13576">
    <property type="entry name" value="Pentapeptide_3"/>
    <property type="match status" value="1"/>
</dbReference>
<dbReference type="Gene3D" id="2.160.20.80">
    <property type="entry name" value="E3 ubiquitin-protein ligase SopA"/>
    <property type="match status" value="1"/>
</dbReference>
<reference evidence="1 2" key="1">
    <citation type="submission" date="2017-02" db="EMBL/GenBank/DDBJ databases">
        <authorList>
            <person name="Peterson S.W."/>
        </authorList>
    </citation>
    <scope>NUCLEOTIDE SEQUENCE [LARGE SCALE GENOMIC DNA]</scope>
    <source>
        <strain evidence="1 2">DSM 18108</strain>
    </source>
</reference>
<dbReference type="AlphaFoldDB" id="A0A1T5PB20"/>
<evidence type="ECO:0000313" key="1">
    <source>
        <dbReference type="EMBL" id="SKD09588.1"/>
    </source>
</evidence>
<keyword evidence="2" id="KW-1185">Reference proteome</keyword>
<dbReference type="STRING" id="393003.SAMN05660461_5477"/>
<dbReference type="PANTHER" id="PTHR42999">
    <property type="entry name" value="ANTIBIOTIC RESISTANCE PROTEIN MCBG"/>
    <property type="match status" value="1"/>
</dbReference>
<proteinExistence type="predicted"/>
<name>A0A1T5PB20_9BACT</name>
<evidence type="ECO:0000313" key="2">
    <source>
        <dbReference type="Proteomes" id="UP000190166"/>
    </source>
</evidence>
<organism evidence="1 2">
    <name type="scientific">Chitinophaga ginsengisegetis</name>
    <dbReference type="NCBI Taxonomy" id="393003"/>
    <lineage>
        <taxon>Bacteria</taxon>
        <taxon>Pseudomonadati</taxon>
        <taxon>Bacteroidota</taxon>
        <taxon>Chitinophagia</taxon>
        <taxon>Chitinophagales</taxon>
        <taxon>Chitinophagaceae</taxon>
        <taxon>Chitinophaga</taxon>
    </lineage>
</organism>
<dbReference type="Pfam" id="PF00805">
    <property type="entry name" value="Pentapeptide"/>
    <property type="match status" value="1"/>
</dbReference>
<dbReference type="InterPro" id="IPR001646">
    <property type="entry name" value="5peptide_repeat"/>
</dbReference>
<dbReference type="EMBL" id="FUZZ01000005">
    <property type="protein sequence ID" value="SKD09588.1"/>
    <property type="molecule type" value="Genomic_DNA"/>
</dbReference>
<accession>A0A1T5PB20</accession>
<dbReference type="InterPro" id="IPR052949">
    <property type="entry name" value="PA_immunity-related"/>
</dbReference>
<dbReference type="SUPFAM" id="SSF141571">
    <property type="entry name" value="Pentapeptide repeat-like"/>
    <property type="match status" value="1"/>
</dbReference>
<dbReference type="Proteomes" id="UP000190166">
    <property type="component" value="Unassembled WGS sequence"/>
</dbReference>
<gene>
    <name evidence="1" type="ORF">SAMN05660461_5477</name>
</gene>
<protein>
    <submittedName>
        <fullName evidence="1">Uncharacterized protein YjbI, contains pentapeptide repeats</fullName>
    </submittedName>
</protein>
<dbReference type="PANTHER" id="PTHR42999:SF1">
    <property type="entry name" value="PENTAPEPTIDE REPEAT-CONTAINING PROTEIN"/>
    <property type="match status" value="1"/>
</dbReference>